<dbReference type="InterPro" id="IPR036388">
    <property type="entry name" value="WH-like_DNA-bd_sf"/>
</dbReference>
<dbReference type="Pfam" id="PF01022">
    <property type="entry name" value="HTH_5"/>
    <property type="match status" value="1"/>
</dbReference>
<dbReference type="SUPFAM" id="SSF46785">
    <property type="entry name" value="Winged helix' DNA-binding domain"/>
    <property type="match status" value="1"/>
</dbReference>
<evidence type="ECO:0000256" key="1">
    <source>
        <dbReference type="ARBA" id="ARBA00023015"/>
    </source>
</evidence>
<reference evidence="6 7" key="1">
    <citation type="submission" date="2018-12" db="EMBL/GenBank/DDBJ databases">
        <authorList>
            <person name="Grouzdev D.S."/>
            <person name="Krutkina M.S."/>
        </authorList>
    </citation>
    <scope>NUCLEOTIDE SEQUENCE [LARGE SCALE GENOMIC DNA]</scope>
    <source>
        <strain evidence="6 7">RmlP026</strain>
    </source>
</reference>
<dbReference type="InterPro" id="IPR001845">
    <property type="entry name" value="HTH_ArsR_DNA-bd_dom"/>
</dbReference>
<feature type="domain" description="HTH arsR-type" evidence="5">
    <location>
        <begin position="1"/>
        <end position="95"/>
    </location>
</feature>
<dbReference type="PROSITE" id="PS50987">
    <property type="entry name" value="HTH_ARSR_2"/>
    <property type="match status" value="1"/>
</dbReference>
<dbReference type="GO" id="GO:0003700">
    <property type="term" value="F:DNA-binding transcription factor activity"/>
    <property type="evidence" value="ECO:0007669"/>
    <property type="project" value="InterPro"/>
</dbReference>
<evidence type="ECO:0000313" key="6">
    <source>
        <dbReference type="EMBL" id="RYC29748.1"/>
    </source>
</evidence>
<keyword evidence="7" id="KW-1185">Reference proteome</keyword>
<evidence type="ECO:0000256" key="4">
    <source>
        <dbReference type="SAM" id="MobiDB-lite"/>
    </source>
</evidence>
<dbReference type="InterPro" id="IPR036390">
    <property type="entry name" value="WH_DNA-bd_sf"/>
</dbReference>
<feature type="region of interest" description="Disordered" evidence="4">
    <location>
        <begin position="91"/>
        <end position="116"/>
    </location>
</feature>
<dbReference type="PANTHER" id="PTHR43132">
    <property type="entry name" value="ARSENICAL RESISTANCE OPERON REPRESSOR ARSR-RELATED"/>
    <property type="match status" value="1"/>
</dbReference>
<keyword evidence="1" id="KW-0805">Transcription regulation</keyword>
<dbReference type="AlphaFoldDB" id="A0A4Q2U206"/>
<comment type="caution">
    <text evidence="6">The sequence shown here is derived from an EMBL/GenBank/DDBJ whole genome shotgun (WGS) entry which is preliminary data.</text>
</comment>
<dbReference type="InterPro" id="IPR051011">
    <property type="entry name" value="Metal_resp_trans_reg"/>
</dbReference>
<dbReference type="InterPro" id="IPR011991">
    <property type="entry name" value="ArsR-like_HTH"/>
</dbReference>
<dbReference type="CDD" id="cd00090">
    <property type="entry name" value="HTH_ARSR"/>
    <property type="match status" value="1"/>
</dbReference>
<protein>
    <submittedName>
        <fullName evidence="6">ArsR family transcriptional regulator</fullName>
    </submittedName>
</protein>
<keyword evidence="3" id="KW-0804">Transcription</keyword>
<dbReference type="Gene3D" id="1.10.10.10">
    <property type="entry name" value="Winged helix-like DNA-binding domain superfamily/Winged helix DNA-binding domain"/>
    <property type="match status" value="1"/>
</dbReference>
<dbReference type="EMBL" id="QYBB01000041">
    <property type="protein sequence ID" value="RYC29748.1"/>
    <property type="molecule type" value="Genomic_DNA"/>
</dbReference>
<dbReference type="SMART" id="SM00418">
    <property type="entry name" value="HTH_ARSR"/>
    <property type="match status" value="1"/>
</dbReference>
<evidence type="ECO:0000259" key="5">
    <source>
        <dbReference type="PROSITE" id="PS50987"/>
    </source>
</evidence>
<accession>A0A4Q2U206</accession>
<dbReference type="OrthoDB" id="9796124at2"/>
<sequence length="116" mass="12779">MVDDDVAALAETFRLLGDPNRLRIVLSCLDGPVGVGALADRVGLSQSLVSHHLRLLRATRLLKAGKAGRQVFYSLPDCHVRDMLTNLIDHMTEPHDHGTDAENDDDGRDDGEVRLR</sequence>
<dbReference type="PANTHER" id="PTHR43132:SF6">
    <property type="entry name" value="HTH-TYPE TRANSCRIPTIONAL REPRESSOR CZRA"/>
    <property type="match status" value="1"/>
</dbReference>
<evidence type="ECO:0000313" key="7">
    <source>
        <dbReference type="Proteomes" id="UP000290759"/>
    </source>
</evidence>
<reference evidence="6 7" key="2">
    <citation type="submission" date="2019-02" db="EMBL/GenBank/DDBJ databases">
        <title>'Lichenibacterium ramalinii' gen. nov. sp. nov., 'Lichenibacterium minor' gen. nov. sp. nov.</title>
        <authorList>
            <person name="Pankratov T."/>
        </authorList>
    </citation>
    <scope>NUCLEOTIDE SEQUENCE [LARGE SCALE GENOMIC DNA]</scope>
    <source>
        <strain evidence="6 7">RmlP026</strain>
    </source>
</reference>
<proteinExistence type="predicted"/>
<evidence type="ECO:0000256" key="2">
    <source>
        <dbReference type="ARBA" id="ARBA00023125"/>
    </source>
</evidence>
<dbReference type="RefSeq" id="WP_129229113.1">
    <property type="nucleotide sequence ID" value="NZ_QYBB01000041.1"/>
</dbReference>
<gene>
    <name evidence="6" type="ORF">D3273_22350</name>
</gene>
<organism evidence="6 7">
    <name type="scientific">Lichenibacterium minor</name>
    <dbReference type="NCBI Taxonomy" id="2316528"/>
    <lineage>
        <taxon>Bacteria</taxon>
        <taxon>Pseudomonadati</taxon>
        <taxon>Pseudomonadota</taxon>
        <taxon>Alphaproteobacteria</taxon>
        <taxon>Hyphomicrobiales</taxon>
        <taxon>Lichenihabitantaceae</taxon>
        <taxon>Lichenibacterium</taxon>
    </lineage>
</organism>
<keyword evidence="2" id="KW-0238">DNA-binding</keyword>
<dbReference type="GO" id="GO:0003677">
    <property type="term" value="F:DNA binding"/>
    <property type="evidence" value="ECO:0007669"/>
    <property type="project" value="UniProtKB-KW"/>
</dbReference>
<dbReference type="NCBIfam" id="NF033788">
    <property type="entry name" value="HTH_metalloreg"/>
    <property type="match status" value="1"/>
</dbReference>
<dbReference type="Proteomes" id="UP000290759">
    <property type="component" value="Unassembled WGS sequence"/>
</dbReference>
<feature type="compositionally biased region" description="Basic and acidic residues" evidence="4">
    <location>
        <begin position="91"/>
        <end position="100"/>
    </location>
</feature>
<dbReference type="PRINTS" id="PR00778">
    <property type="entry name" value="HTHARSR"/>
</dbReference>
<evidence type="ECO:0000256" key="3">
    <source>
        <dbReference type="ARBA" id="ARBA00023163"/>
    </source>
</evidence>
<name>A0A4Q2U206_9HYPH</name>